<dbReference type="GO" id="GO:0032259">
    <property type="term" value="P:methylation"/>
    <property type="evidence" value="ECO:0007669"/>
    <property type="project" value="UniProtKB-KW"/>
</dbReference>
<organism evidence="1 2">
    <name type="scientific">Clostridium novyi A str. 4570</name>
    <dbReference type="NCBI Taxonomy" id="1444290"/>
    <lineage>
        <taxon>Bacteria</taxon>
        <taxon>Bacillati</taxon>
        <taxon>Bacillota</taxon>
        <taxon>Clostridia</taxon>
        <taxon>Eubacteriales</taxon>
        <taxon>Clostridiaceae</taxon>
        <taxon>Clostridium</taxon>
    </lineage>
</organism>
<keyword evidence="1" id="KW-0489">Methyltransferase</keyword>
<evidence type="ECO:0000313" key="2">
    <source>
        <dbReference type="Proteomes" id="UP000030016"/>
    </source>
</evidence>
<dbReference type="EMBL" id="JDRX01000026">
    <property type="protein sequence ID" value="KGN00902.1"/>
    <property type="molecule type" value="Genomic_DNA"/>
</dbReference>
<dbReference type="GO" id="GO:0008168">
    <property type="term" value="F:methyltransferase activity"/>
    <property type="evidence" value="ECO:0007669"/>
    <property type="project" value="UniProtKB-KW"/>
</dbReference>
<dbReference type="InterPro" id="IPR010719">
    <property type="entry name" value="MnmM_MeTrfase"/>
</dbReference>
<dbReference type="Gene3D" id="3.40.50.150">
    <property type="entry name" value="Vaccinia Virus protein VP39"/>
    <property type="match status" value="1"/>
</dbReference>
<dbReference type="PANTHER" id="PTHR35276:SF1">
    <property type="entry name" value="TRNA (MNM(5)S(2)U34)-METHYLTRANSFERASE, CHLOROPLASTIC"/>
    <property type="match status" value="1"/>
</dbReference>
<proteinExistence type="predicted"/>
<sequence length="188" mass="21143">MKNFLTNSMNLAKEIAIKKLQEGDIAVDATMGNGNDTVFLARIVGENGKVYSFDVQSTAIENTKKRISDNKINTEIELIHDGHENIDEYIKEKVKLVMFNLGYLPSAEHNITTKAETTIVAIKKSLDMLEKNGVILLVIYHGHENGKLEKVAIEEFASNLNQKEYNVMKLGFINQINNPPILIAIEKR</sequence>
<accession>A0AA88ZS13</accession>
<dbReference type="AlphaFoldDB" id="A0AA88ZS13"/>
<dbReference type="InterPro" id="IPR029063">
    <property type="entry name" value="SAM-dependent_MTases_sf"/>
</dbReference>
<keyword evidence="1" id="KW-0808">Transferase</keyword>
<dbReference type="Proteomes" id="UP000030016">
    <property type="component" value="Unassembled WGS sequence"/>
</dbReference>
<dbReference type="SUPFAM" id="SSF53335">
    <property type="entry name" value="S-adenosyl-L-methionine-dependent methyltransferases"/>
    <property type="match status" value="1"/>
</dbReference>
<dbReference type="RefSeq" id="WP_039250543.1">
    <property type="nucleotide sequence ID" value="NZ_JDRX01000026.1"/>
</dbReference>
<reference evidence="1 2" key="1">
    <citation type="submission" date="2014-01" db="EMBL/GenBank/DDBJ databases">
        <title>Plasmidome dynamics in the species complex Clostridium novyi sensu lato converts strains of independent lineages into distinctly different pathogens.</title>
        <authorList>
            <person name="Skarin H."/>
            <person name="Segerman B."/>
        </authorList>
    </citation>
    <scope>NUCLEOTIDE SEQUENCE [LARGE SCALE GENOMIC DNA]</scope>
    <source>
        <strain evidence="1 2">4570</strain>
    </source>
</reference>
<comment type="caution">
    <text evidence="1">The sequence shown here is derived from an EMBL/GenBank/DDBJ whole genome shotgun (WGS) entry which is preliminary data.</text>
</comment>
<dbReference type="Pfam" id="PF06962">
    <property type="entry name" value="rRNA_methylase"/>
    <property type="match status" value="1"/>
</dbReference>
<gene>
    <name evidence="1" type="ORF">Z969_09070</name>
</gene>
<evidence type="ECO:0000313" key="1">
    <source>
        <dbReference type="EMBL" id="KGN00902.1"/>
    </source>
</evidence>
<name>A0AA88ZS13_CLONO</name>
<dbReference type="PANTHER" id="PTHR35276">
    <property type="entry name" value="S-ADENOSYL-L-METHIONINE-DEPENDENT METHYLTRANSFERASES SUPERFAMILY PROTEIN"/>
    <property type="match status" value="1"/>
</dbReference>
<protein>
    <submittedName>
        <fullName evidence="1">SAM-dependent methyltransferase</fullName>
    </submittedName>
</protein>